<dbReference type="GO" id="GO:0046933">
    <property type="term" value="F:proton-transporting ATP synthase activity, rotational mechanism"/>
    <property type="evidence" value="ECO:0007669"/>
    <property type="project" value="TreeGrafter"/>
</dbReference>
<dbReference type="STRING" id="1314781.A0A165CXD7"/>
<protein>
    <submittedName>
        <fullName evidence="2">ATP17, subunit F of the F0 sector of mitochondrial F1F0 ATP synthase</fullName>
    </submittedName>
</protein>
<feature type="transmembrane region" description="Helical" evidence="1">
    <location>
        <begin position="85"/>
        <end position="104"/>
    </location>
</feature>
<evidence type="ECO:0000313" key="3">
    <source>
        <dbReference type="Proteomes" id="UP000077266"/>
    </source>
</evidence>
<accession>A0A165CXD7</accession>
<sequence>MPESNTDKYLSPSSSHVELEMNPTVARRALANLVPPKIATPTSVSTGQGPSLAPLVQFYSKLPKGPAPAPVIRGFKERFMNGKNASGAPLLWFIFGVFGLGYTIDYNMHLKHHKNHPH</sequence>
<dbReference type="PANTHER" id="PTHR28161:SF1">
    <property type="entry name" value="ATP SYNTHASE SUBUNIT F, MITOCHONDRIAL"/>
    <property type="match status" value="1"/>
</dbReference>
<dbReference type="PANTHER" id="PTHR28161">
    <property type="entry name" value="ATP SYNTHASE SUBUNIT F, MITOCHONDRIAL"/>
    <property type="match status" value="1"/>
</dbReference>
<name>A0A165CXD7_EXIGL</name>
<reference evidence="2 3" key="1">
    <citation type="journal article" date="2016" name="Mol. Biol. Evol.">
        <title>Comparative Genomics of Early-Diverging Mushroom-Forming Fungi Provides Insights into the Origins of Lignocellulose Decay Capabilities.</title>
        <authorList>
            <person name="Nagy L.G."/>
            <person name="Riley R."/>
            <person name="Tritt A."/>
            <person name="Adam C."/>
            <person name="Daum C."/>
            <person name="Floudas D."/>
            <person name="Sun H."/>
            <person name="Yadav J.S."/>
            <person name="Pangilinan J."/>
            <person name="Larsson K.H."/>
            <person name="Matsuura K."/>
            <person name="Barry K."/>
            <person name="Labutti K."/>
            <person name="Kuo R."/>
            <person name="Ohm R.A."/>
            <person name="Bhattacharya S.S."/>
            <person name="Shirouzu T."/>
            <person name="Yoshinaga Y."/>
            <person name="Martin F.M."/>
            <person name="Grigoriev I.V."/>
            <person name="Hibbett D.S."/>
        </authorList>
    </citation>
    <scope>NUCLEOTIDE SEQUENCE [LARGE SCALE GENOMIC DNA]</scope>
    <source>
        <strain evidence="2 3">HHB12029</strain>
    </source>
</reference>
<gene>
    <name evidence="2" type="ORF">EXIGLDRAFT_843017</name>
</gene>
<organism evidence="2 3">
    <name type="scientific">Exidia glandulosa HHB12029</name>
    <dbReference type="NCBI Taxonomy" id="1314781"/>
    <lineage>
        <taxon>Eukaryota</taxon>
        <taxon>Fungi</taxon>
        <taxon>Dikarya</taxon>
        <taxon>Basidiomycota</taxon>
        <taxon>Agaricomycotina</taxon>
        <taxon>Agaricomycetes</taxon>
        <taxon>Auriculariales</taxon>
        <taxon>Exidiaceae</taxon>
        <taxon>Exidia</taxon>
    </lineage>
</organism>
<dbReference type="Proteomes" id="UP000077266">
    <property type="component" value="Unassembled WGS sequence"/>
</dbReference>
<evidence type="ECO:0000313" key="2">
    <source>
        <dbReference type="EMBL" id="KZV83355.1"/>
    </source>
</evidence>
<keyword evidence="1" id="KW-0472">Membrane</keyword>
<keyword evidence="3" id="KW-1185">Reference proteome</keyword>
<dbReference type="EMBL" id="KV426276">
    <property type="protein sequence ID" value="KZV83355.1"/>
    <property type="molecule type" value="Genomic_DNA"/>
</dbReference>
<keyword evidence="1" id="KW-1133">Transmembrane helix</keyword>
<keyword evidence="1" id="KW-0812">Transmembrane</keyword>
<dbReference type="FunCoup" id="A0A165CXD7">
    <property type="interactions" value="58"/>
</dbReference>
<dbReference type="Pfam" id="PF10791">
    <property type="entry name" value="F1F0-ATPsyn_F"/>
    <property type="match status" value="1"/>
</dbReference>
<dbReference type="AlphaFoldDB" id="A0A165CXD7"/>
<evidence type="ECO:0000256" key="1">
    <source>
        <dbReference type="SAM" id="Phobius"/>
    </source>
</evidence>
<dbReference type="InterPro" id="IPR019727">
    <property type="entry name" value="ATP_synth_F0_fsu_mt_fun"/>
</dbReference>
<dbReference type="InParanoid" id="A0A165CXD7"/>
<dbReference type="OrthoDB" id="5561579at2759"/>
<proteinExistence type="predicted"/>